<evidence type="ECO:0000313" key="3">
    <source>
        <dbReference type="EMBL" id="KAK5577828.1"/>
    </source>
</evidence>
<feature type="domain" description="BTB" evidence="2">
    <location>
        <begin position="14"/>
        <end position="111"/>
    </location>
</feature>
<feature type="region of interest" description="Disordered" evidence="1">
    <location>
        <begin position="107"/>
        <end position="128"/>
    </location>
</feature>
<feature type="compositionally biased region" description="Low complexity" evidence="1">
    <location>
        <begin position="109"/>
        <end position="121"/>
    </location>
</feature>
<dbReference type="SMART" id="SM00225">
    <property type="entry name" value="BTB"/>
    <property type="match status" value="1"/>
</dbReference>
<dbReference type="Proteomes" id="UP001344447">
    <property type="component" value="Unassembled WGS sequence"/>
</dbReference>
<dbReference type="EMBL" id="JAVFKY010000004">
    <property type="protein sequence ID" value="KAK5577828.1"/>
    <property type="molecule type" value="Genomic_DNA"/>
</dbReference>
<protein>
    <recommendedName>
        <fullName evidence="2">BTB domain-containing protein</fullName>
    </recommendedName>
</protein>
<dbReference type="InterPro" id="IPR003131">
    <property type="entry name" value="T1-type_BTB"/>
</dbReference>
<dbReference type="SUPFAM" id="SSF54695">
    <property type="entry name" value="POZ domain"/>
    <property type="match status" value="1"/>
</dbReference>
<evidence type="ECO:0000256" key="1">
    <source>
        <dbReference type="SAM" id="MobiDB-lite"/>
    </source>
</evidence>
<dbReference type="PANTHER" id="PTHR14499:SF138">
    <property type="entry name" value="BTB DOMAIN-CONTAINING PROTEIN"/>
    <property type="match status" value="1"/>
</dbReference>
<dbReference type="InterPro" id="IPR011333">
    <property type="entry name" value="SKP1/BTB/POZ_sf"/>
</dbReference>
<dbReference type="GO" id="GO:0051260">
    <property type="term" value="P:protein homooligomerization"/>
    <property type="evidence" value="ECO:0007669"/>
    <property type="project" value="InterPro"/>
</dbReference>
<organism evidence="3 4">
    <name type="scientific">Dictyostelium firmibasis</name>
    <dbReference type="NCBI Taxonomy" id="79012"/>
    <lineage>
        <taxon>Eukaryota</taxon>
        <taxon>Amoebozoa</taxon>
        <taxon>Evosea</taxon>
        <taxon>Eumycetozoa</taxon>
        <taxon>Dictyostelia</taxon>
        <taxon>Dictyosteliales</taxon>
        <taxon>Dictyosteliaceae</taxon>
        <taxon>Dictyostelium</taxon>
    </lineage>
</organism>
<dbReference type="Gene3D" id="3.30.710.10">
    <property type="entry name" value="Potassium Channel Kv1.1, Chain A"/>
    <property type="match status" value="1"/>
</dbReference>
<dbReference type="PANTHER" id="PTHR14499">
    <property type="entry name" value="POTASSIUM CHANNEL TETRAMERIZATION DOMAIN-CONTAINING"/>
    <property type="match status" value="1"/>
</dbReference>
<dbReference type="InterPro" id="IPR011990">
    <property type="entry name" value="TPR-like_helical_dom_sf"/>
</dbReference>
<dbReference type="AlphaFoldDB" id="A0AAN7TY65"/>
<dbReference type="SUPFAM" id="SSF48452">
    <property type="entry name" value="TPR-like"/>
    <property type="match status" value="1"/>
</dbReference>
<reference evidence="3 4" key="1">
    <citation type="submission" date="2023-11" db="EMBL/GenBank/DDBJ databases">
        <title>Dfirmibasis_genome.</title>
        <authorList>
            <person name="Edelbroek B."/>
            <person name="Kjellin J."/>
            <person name="Jerlstrom-Hultqvist J."/>
            <person name="Soderbom F."/>
        </authorList>
    </citation>
    <scope>NUCLEOTIDE SEQUENCE [LARGE SCALE GENOMIC DNA]</scope>
    <source>
        <strain evidence="3 4">TNS-C-14</strain>
    </source>
</reference>
<dbReference type="InterPro" id="IPR000210">
    <property type="entry name" value="BTB/POZ_dom"/>
</dbReference>
<proteinExistence type="predicted"/>
<accession>A0AAN7TY65</accession>
<sequence length="364" mass="40513">MSSYPIDIENHDEDPIILNVGGVKYEVMPSTLAQYPETLLGHIFHPNNRHLRKPDKKGEFFFDRNGASFDVILNYYRTGKIVIPPNASEEIIREELKYFKIDYKGNLGSNSNNNNNNNNSSTEEDEDVKVMKQPKDEIYQYAQGLINSGNRSDIKRGLKFLGKLREMEPNNYLYRYSFSFACYRLGENVKGIQALQEILATDQHNPQAKSLLTLFNDVRLSNTRNGIVMCCLAAVGIYGFLKVRKWYQLAKLINGATKDNIIPTAANVIKSVGNSVVSGGASTTLSSSIPHAIVSKIPEKIVNHVVDSVVNNTIEKAVTTASSVANNTFNTITEASINSLSQSNIQSIPIDQFNQLMSGTFSSK</sequence>
<comment type="caution">
    <text evidence="3">The sequence shown here is derived from an EMBL/GenBank/DDBJ whole genome shotgun (WGS) entry which is preliminary data.</text>
</comment>
<evidence type="ECO:0000259" key="2">
    <source>
        <dbReference type="SMART" id="SM00225"/>
    </source>
</evidence>
<dbReference type="Gene3D" id="1.25.40.10">
    <property type="entry name" value="Tetratricopeptide repeat domain"/>
    <property type="match status" value="1"/>
</dbReference>
<keyword evidence="4" id="KW-1185">Reference proteome</keyword>
<dbReference type="Pfam" id="PF02214">
    <property type="entry name" value="BTB_2"/>
    <property type="match status" value="1"/>
</dbReference>
<name>A0AAN7TY65_9MYCE</name>
<gene>
    <name evidence="3" type="ORF">RB653_002776</name>
</gene>
<evidence type="ECO:0000313" key="4">
    <source>
        <dbReference type="Proteomes" id="UP001344447"/>
    </source>
</evidence>